<keyword evidence="1" id="KW-1133">Transmembrane helix</keyword>
<proteinExistence type="predicted"/>
<keyword evidence="1" id="KW-0812">Transmembrane</keyword>
<sequence length="210" mass="23557">MNQATARSKHDRYPLVLLVLLVLALIWSFIHPADHFTWVLEVLPAILGAGLLVAVYRQFRFTNLVYTLIWLHALILIVGGHYTYAEVPLFNWIRDTFGLERNYYDRLGHFAQGFVPALIVREVLLRKTTLGSGGWLTFLTVSVCLAISAAYELIEFAVAKATGTAAEAFLGTQGDIWDTQWDMLLALIGALTAVILLSGVHNKLLKQLRY</sequence>
<dbReference type="Proteomes" id="UP000032534">
    <property type="component" value="Unassembled WGS sequence"/>
</dbReference>
<reference evidence="2 3" key="1">
    <citation type="submission" date="2014-11" db="EMBL/GenBank/DDBJ databases">
        <title>Draft Genome Sequences of Paenibacillus polymyxa NRRL B-30509 and Paenibacillus terrae NRRL B-30644, Strains from a Poultry Environment that Produce Tridecaptin A and Paenicidins.</title>
        <authorList>
            <person name="van Belkum M.J."/>
            <person name="Lohans C.T."/>
            <person name="Vederas J.C."/>
        </authorList>
    </citation>
    <scope>NUCLEOTIDE SEQUENCE [LARGE SCALE GENOMIC DNA]</scope>
    <source>
        <strain evidence="2 3">NRRL B-30644</strain>
    </source>
</reference>
<evidence type="ECO:0000313" key="2">
    <source>
        <dbReference type="EMBL" id="KJD44735.1"/>
    </source>
</evidence>
<evidence type="ECO:0000256" key="1">
    <source>
        <dbReference type="SAM" id="Phobius"/>
    </source>
</evidence>
<keyword evidence="3" id="KW-1185">Reference proteome</keyword>
<organism evidence="2 3">
    <name type="scientific">Paenibacillus terrae</name>
    <dbReference type="NCBI Taxonomy" id="159743"/>
    <lineage>
        <taxon>Bacteria</taxon>
        <taxon>Bacillati</taxon>
        <taxon>Bacillota</taxon>
        <taxon>Bacilli</taxon>
        <taxon>Bacillales</taxon>
        <taxon>Paenibacillaceae</taxon>
        <taxon>Paenibacillus</taxon>
    </lineage>
</organism>
<feature type="transmembrane region" description="Helical" evidence="1">
    <location>
        <begin position="103"/>
        <end position="120"/>
    </location>
</feature>
<dbReference type="OrthoDB" id="9786473at2"/>
<dbReference type="InterPro" id="IPR058534">
    <property type="entry name" value="YjdF"/>
</dbReference>
<feature type="transmembrane region" description="Helical" evidence="1">
    <location>
        <begin position="36"/>
        <end position="56"/>
    </location>
</feature>
<comment type="caution">
    <text evidence="2">The sequence shown here is derived from an EMBL/GenBank/DDBJ whole genome shotgun (WGS) entry which is preliminary data.</text>
</comment>
<feature type="transmembrane region" description="Helical" evidence="1">
    <location>
        <begin position="63"/>
        <end position="83"/>
    </location>
</feature>
<name>A0A0D7X000_9BACL</name>
<feature type="transmembrane region" description="Helical" evidence="1">
    <location>
        <begin position="132"/>
        <end position="151"/>
    </location>
</feature>
<evidence type="ECO:0000313" key="3">
    <source>
        <dbReference type="Proteomes" id="UP000032534"/>
    </source>
</evidence>
<feature type="transmembrane region" description="Helical" evidence="1">
    <location>
        <begin position="12"/>
        <end position="30"/>
    </location>
</feature>
<dbReference type="PIRSF" id="PIRSF020606">
    <property type="entry name" value="UCP020606"/>
    <property type="match status" value="1"/>
</dbReference>
<accession>A0A0D7X000</accession>
<feature type="transmembrane region" description="Helical" evidence="1">
    <location>
        <begin position="183"/>
        <end position="200"/>
    </location>
</feature>
<dbReference type="AlphaFoldDB" id="A0A0D7X000"/>
<protein>
    <submittedName>
        <fullName evidence="2">Membrane protein</fullName>
    </submittedName>
</protein>
<dbReference type="EMBL" id="JTHP01000030">
    <property type="protein sequence ID" value="KJD44735.1"/>
    <property type="molecule type" value="Genomic_DNA"/>
</dbReference>
<keyword evidence="1" id="KW-0472">Membrane</keyword>
<gene>
    <name evidence="2" type="ORF">QD47_15300</name>
</gene>
<dbReference type="Pfam" id="PF09997">
    <property type="entry name" value="DUF2238"/>
    <property type="match status" value="1"/>
</dbReference>
<dbReference type="InterPro" id="IPR014509">
    <property type="entry name" value="YjdF-like"/>
</dbReference>
<dbReference type="RefSeq" id="WP_044646958.1">
    <property type="nucleotide sequence ID" value="NZ_JTHP01000030.1"/>
</dbReference>
<dbReference type="PATRIC" id="fig|159743.3.peg.3403"/>